<dbReference type="HOGENOM" id="CLU_953864_0_0_1"/>
<dbReference type="STRING" id="135651.G0MQW9"/>
<dbReference type="PANTHER" id="PTHR22743:SF165">
    <property type="entry name" value="BTB AND MATH DOMAIN CONTAINING-RELATED"/>
    <property type="match status" value="1"/>
</dbReference>
<dbReference type="EMBL" id="GL379807">
    <property type="protein sequence ID" value="EGT41482.1"/>
    <property type="molecule type" value="Genomic_DNA"/>
</dbReference>
<sequence length="292" mass="32814">MSEEQVERKMVMEEERIAFDDPDPKKHDIVLIVEGKKFYCSKGTLIQHTKYFDGLFFSCFEEQDKKEIELHDPSSAEEFQVFLEIMHGVQCLTDEHLAGVLGLASFWCADIVKSHCVHFLMNDSKKTKKEKFELAVQLLLPELVSMVLDTVKTTEELDKLTGGINEMTQPIGGIVLKKLVELKREVPIEPPVILDNGSSDASETGDAWRTTPNQGRTADNSANQYFERRQGFSQRDGASQRAAAKSCCFMDAFRDPNAPGPSNQQHRSGAEDLFVSGAEDFLVLHPTEPRDA</sequence>
<name>G0MQW9_CAEBE</name>
<dbReference type="InterPro" id="IPR000210">
    <property type="entry name" value="BTB/POZ_dom"/>
</dbReference>
<dbReference type="InterPro" id="IPR052664">
    <property type="entry name" value="BTB-MATH_domain_protein"/>
</dbReference>
<accession>G0MQW9</accession>
<evidence type="ECO:0000259" key="2">
    <source>
        <dbReference type="PROSITE" id="PS50097"/>
    </source>
</evidence>
<feature type="domain" description="BTB" evidence="2">
    <location>
        <begin position="27"/>
        <end position="87"/>
    </location>
</feature>
<reference evidence="4" key="1">
    <citation type="submission" date="2011-07" db="EMBL/GenBank/DDBJ databases">
        <authorList>
            <consortium name="Caenorhabditis brenneri Sequencing and Analysis Consortium"/>
            <person name="Wilson R.K."/>
        </authorList>
    </citation>
    <scope>NUCLEOTIDE SEQUENCE [LARGE SCALE GENOMIC DNA]</scope>
    <source>
        <strain evidence="4">PB2801</strain>
    </source>
</reference>
<evidence type="ECO:0000256" key="1">
    <source>
        <dbReference type="SAM" id="MobiDB-lite"/>
    </source>
</evidence>
<evidence type="ECO:0000313" key="4">
    <source>
        <dbReference type="Proteomes" id="UP000008068"/>
    </source>
</evidence>
<dbReference type="SMART" id="SM00225">
    <property type="entry name" value="BTB"/>
    <property type="match status" value="1"/>
</dbReference>
<protein>
    <recommendedName>
        <fullName evidence="2">BTB domain-containing protein</fullName>
    </recommendedName>
</protein>
<dbReference type="InterPro" id="IPR011333">
    <property type="entry name" value="SKP1/BTB/POZ_sf"/>
</dbReference>
<feature type="compositionally biased region" description="Polar residues" evidence="1">
    <location>
        <begin position="210"/>
        <end position="219"/>
    </location>
</feature>
<dbReference type="PROSITE" id="PS50097">
    <property type="entry name" value="BTB"/>
    <property type="match status" value="1"/>
</dbReference>
<dbReference type="Proteomes" id="UP000008068">
    <property type="component" value="Unassembled WGS sequence"/>
</dbReference>
<gene>
    <name evidence="3" type="ORF">CAEBREN_13396</name>
</gene>
<dbReference type="InParanoid" id="G0MQW9"/>
<proteinExistence type="predicted"/>
<dbReference type="CDD" id="cd18186">
    <property type="entry name" value="BTB_POZ_ZBTB_KLHL-like"/>
    <property type="match status" value="1"/>
</dbReference>
<evidence type="ECO:0000313" key="3">
    <source>
        <dbReference type="EMBL" id="EGT41482.1"/>
    </source>
</evidence>
<dbReference type="AlphaFoldDB" id="G0MQW9"/>
<feature type="region of interest" description="Disordered" evidence="1">
    <location>
        <begin position="193"/>
        <end position="219"/>
    </location>
</feature>
<dbReference type="Gene3D" id="3.30.710.10">
    <property type="entry name" value="Potassium Channel Kv1.1, Chain A"/>
    <property type="match status" value="1"/>
</dbReference>
<dbReference type="SUPFAM" id="SSF54695">
    <property type="entry name" value="POZ domain"/>
    <property type="match status" value="1"/>
</dbReference>
<keyword evidence="4" id="KW-1185">Reference proteome</keyword>
<dbReference type="Pfam" id="PF00651">
    <property type="entry name" value="BTB"/>
    <property type="match status" value="1"/>
</dbReference>
<dbReference type="PANTHER" id="PTHR22743">
    <property type="entry name" value="MEPRIN/TRAF-LIKE MATH FAMILY-C.ELEGANS"/>
    <property type="match status" value="1"/>
</dbReference>
<organism evidence="4">
    <name type="scientific">Caenorhabditis brenneri</name>
    <name type="common">Nematode worm</name>
    <dbReference type="NCBI Taxonomy" id="135651"/>
    <lineage>
        <taxon>Eukaryota</taxon>
        <taxon>Metazoa</taxon>
        <taxon>Ecdysozoa</taxon>
        <taxon>Nematoda</taxon>
        <taxon>Chromadorea</taxon>
        <taxon>Rhabditida</taxon>
        <taxon>Rhabditina</taxon>
        <taxon>Rhabditomorpha</taxon>
        <taxon>Rhabditoidea</taxon>
        <taxon>Rhabditidae</taxon>
        <taxon>Peloderinae</taxon>
        <taxon>Caenorhabditis</taxon>
    </lineage>
</organism>